<sequence length="137" mass="14781">MREFGIGLFEQWTAMWNGDSALADRIMAPEFRLRYAQAGTESFDDVRRPAQLVEVIAGWHRARPGLRFAAEGVAAVDLVLADGAPSGRVARPYRAAFTEADGSTVARSGIDMLGVSGGLITEVWSVSGGVGGRMFYR</sequence>
<comment type="caution">
    <text evidence="1">The sequence shown here is derived from an EMBL/GenBank/DDBJ whole genome shotgun (WGS) entry which is preliminary data.</text>
</comment>
<name>A0ABQ2Y493_9ACTN</name>
<evidence type="ECO:0000313" key="2">
    <source>
        <dbReference type="Proteomes" id="UP000659223"/>
    </source>
</evidence>
<accession>A0ABQ2Y493</accession>
<dbReference type="SUPFAM" id="SSF54427">
    <property type="entry name" value="NTF2-like"/>
    <property type="match status" value="1"/>
</dbReference>
<protein>
    <recommendedName>
        <fullName evidence="3">SnoaL-like domain-containing protein</fullName>
    </recommendedName>
</protein>
<organism evidence="1 2">
    <name type="scientific">Streptomyces hiroshimensis</name>
    <dbReference type="NCBI Taxonomy" id="66424"/>
    <lineage>
        <taxon>Bacteria</taxon>
        <taxon>Bacillati</taxon>
        <taxon>Actinomycetota</taxon>
        <taxon>Actinomycetes</taxon>
        <taxon>Kitasatosporales</taxon>
        <taxon>Streptomycetaceae</taxon>
        <taxon>Streptomyces</taxon>
    </lineage>
</organism>
<proteinExistence type="predicted"/>
<evidence type="ECO:0000313" key="1">
    <source>
        <dbReference type="EMBL" id="GGX60737.1"/>
    </source>
</evidence>
<evidence type="ECO:0008006" key="3">
    <source>
        <dbReference type="Google" id="ProtNLM"/>
    </source>
</evidence>
<keyword evidence="2" id="KW-1185">Reference proteome</keyword>
<dbReference type="EMBL" id="BMUT01000001">
    <property type="protein sequence ID" value="GGX60737.1"/>
    <property type="molecule type" value="Genomic_DNA"/>
</dbReference>
<gene>
    <name evidence="1" type="ORF">GCM10010324_01680</name>
</gene>
<dbReference type="InterPro" id="IPR032710">
    <property type="entry name" value="NTF2-like_dom_sf"/>
</dbReference>
<dbReference type="Gene3D" id="3.10.450.50">
    <property type="match status" value="1"/>
</dbReference>
<reference evidence="2" key="1">
    <citation type="journal article" date="2019" name="Int. J. Syst. Evol. Microbiol.">
        <title>The Global Catalogue of Microorganisms (GCM) 10K type strain sequencing project: providing services to taxonomists for standard genome sequencing and annotation.</title>
        <authorList>
            <consortium name="The Broad Institute Genomics Platform"/>
            <consortium name="The Broad Institute Genome Sequencing Center for Infectious Disease"/>
            <person name="Wu L."/>
            <person name="Ma J."/>
        </authorList>
    </citation>
    <scope>NUCLEOTIDE SEQUENCE [LARGE SCALE GENOMIC DNA]</scope>
    <source>
        <strain evidence="2">JCM 4586</strain>
    </source>
</reference>
<dbReference type="Proteomes" id="UP000659223">
    <property type="component" value="Unassembled WGS sequence"/>
</dbReference>